<gene>
    <name evidence="1" type="ORF">LVIROSA_LOCUS16369</name>
</gene>
<keyword evidence="2" id="KW-1185">Reference proteome</keyword>
<organism evidence="1 2">
    <name type="scientific">Lactuca virosa</name>
    <dbReference type="NCBI Taxonomy" id="75947"/>
    <lineage>
        <taxon>Eukaryota</taxon>
        <taxon>Viridiplantae</taxon>
        <taxon>Streptophyta</taxon>
        <taxon>Embryophyta</taxon>
        <taxon>Tracheophyta</taxon>
        <taxon>Spermatophyta</taxon>
        <taxon>Magnoliopsida</taxon>
        <taxon>eudicotyledons</taxon>
        <taxon>Gunneridae</taxon>
        <taxon>Pentapetalae</taxon>
        <taxon>asterids</taxon>
        <taxon>campanulids</taxon>
        <taxon>Asterales</taxon>
        <taxon>Asteraceae</taxon>
        <taxon>Cichorioideae</taxon>
        <taxon>Cichorieae</taxon>
        <taxon>Lactucinae</taxon>
        <taxon>Lactuca</taxon>
    </lineage>
</organism>
<evidence type="ECO:0000313" key="2">
    <source>
        <dbReference type="Proteomes" id="UP001157418"/>
    </source>
</evidence>
<name>A0AAU9MUP3_9ASTR</name>
<dbReference type="AlphaFoldDB" id="A0AAU9MUP3"/>
<dbReference type="Proteomes" id="UP001157418">
    <property type="component" value="Unassembled WGS sequence"/>
</dbReference>
<proteinExistence type="predicted"/>
<reference evidence="1 2" key="1">
    <citation type="submission" date="2022-01" db="EMBL/GenBank/DDBJ databases">
        <authorList>
            <person name="Xiong W."/>
            <person name="Schranz E."/>
        </authorList>
    </citation>
    <scope>NUCLEOTIDE SEQUENCE [LARGE SCALE GENOMIC DNA]</scope>
</reference>
<accession>A0AAU9MUP3</accession>
<comment type="caution">
    <text evidence="1">The sequence shown here is derived from an EMBL/GenBank/DDBJ whole genome shotgun (WGS) entry which is preliminary data.</text>
</comment>
<evidence type="ECO:0000313" key="1">
    <source>
        <dbReference type="EMBL" id="CAH1429512.1"/>
    </source>
</evidence>
<sequence>MISHNRSCSLTPPPHRPQPFVVAFLDSGFSSHRCSSHESLASAVVCILNHQKWKQMVLLQQPNWWNSRRAGRIKIAAGPSRCFFLFRVGIC</sequence>
<dbReference type="EMBL" id="CAKMRJ010002838">
    <property type="protein sequence ID" value="CAH1429512.1"/>
    <property type="molecule type" value="Genomic_DNA"/>
</dbReference>
<protein>
    <submittedName>
        <fullName evidence="1">Uncharacterized protein</fullName>
    </submittedName>
</protein>